<evidence type="ECO:0000256" key="4">
    <source>
        <dbReference type="PROSITE-ProRule" id="PRU00042"/>
    </source>
</evidence>
<gene>
    <name evidence="7" type="ORF">PT974_00266</name>
</gene>
<accession>A0ABR0T0E0</accession>
<feature type="region of interest" description="Disordered" evidence="5">
    <location>
        <begin position="275"/>
        <end position="313"/>
    </location>
</feature>
<keyword evidence="2 4" id="KW-0863">Zinc-finger</keyword>
<feature type="domain" description="C2H2-type" evidence="6">
    <location>
        <begin position="106"/>
        <end position="131"/>
    </location>
</feature>
<dbReference type="InterPro" id="IPR013087">
    <property type="entry name" value="Znf_C2H2_type"/>
</dbReference>
<feature type="region of interest" description="Disordered" evidence="5">
    <location>
        <begin position="337"/>
        <end position="361"/>
    </location>
</feature>
<keyword evidence="8" id="KW-1185">Reference proteome</keyword>
<dbReference type="PROSITE" id="PS50157">
    <property type="entry name" value="ZINC_FINGER_C2H2_2"/>
    <property type="match status" value="4"/>
</dbReference>
<name>A0ABR0T0E0_9HYPO</name>
<protein>
    <submittedName>
        <fullName evidence="7">Zinc finger and SCAN domain-containing protein 20</fullName>
    </submittedName>
</protein>
<evidence type="ECO:0000256" key="2">
    <source>
        <dbReference type="ARBA" id="ARBA00022771"/>
    </source>
</evidence>
<dbReference type="InterPro" id="IPR036236">
    <property type="entry name" value="Znf_C2H2_sf"/>
</dbReference>
<organism evidence="7 8">
    <name type="scientific">Cladobotryum mycophilum</name>
    <dbReference type="NCBI Taxonomy" id="491253"/>
    <lineage>
        <taxon>Eukaryota</taxon>
        <taxon>Fungi</taxon>
        <taxon>Dikarya</taxon>
        <taxon>Ascomycota</taxon>
        <taxon>Pezizomycotina</taxon>
        <taxon>Sordariomycetes</taxon>
        <taxon>Hypocreomycetidae</taxon>
        <taxon>Hypocreales</taxon>
        <taxon>Hypocreaceae</taxon>
        <taxon>Cladobotryum</taxon>
    </lineage>
</organism>
<feature type="compositionally biased region" description="Low complexity" evidence="5">
    <location>
        <begin position="347"/>
        <end position="361"/>
    </location>
</feature>
<proteinExistence type="predicted"/>
<keyword evidence="3" id="KW-0862">Zinc</keyword>
<evidence type="ECO:0000313" key="7">
    <source>
        <dbReference type="EMBL" id="KAK5997900.1"/>
    </source>
</evidence>
<feature type="compositionally biased region" description="Acidic residues" evidence="5">
    <location>
        <begin position="140"/>
        <end position="150"/>
    </location>
</feature>
<feature type="domain" description="C2H2-type" evidence="6">
    <location>
        <begin position="76"/>
        <end position="105"/>
    </location>
</feature>
<reference evidence="7 8" key="1">
    <citation type="submission" date="2024-01" db="EMBL/GenBank/DDBJ databases">
        <title>Complete genome of Cladobotryum mycophilum ATHUM6906.</title>
        <authorList>
            <person name="Christinaki A.C."/>
            <person name="Myridakis A.I."/>
            <person name="Kouvelis V.N."/>
        </authorList>
    </citation>
    <scope>NUCLEOTIDE SEQUENCE [LARGE SCALE GENOMIC DNA]</scope>
    <source>
        <strain evidence="7 8">ATHUM6906</strain>
    </source>
</reference>
<dbReference type="SMART" id="SM00355">
    <property type="entry name" value="ZnF_C2H2"/>
    <property type="match status" value="4"/>
</dbReference>
<comment type="caution">
    <text evidence="7">The sequence shown here is derived from an EMBL/GenBank/DDBJ whole genome shotgun (WGS) entry which is preliminary data.</text>
</comment>
<dbReference type="SUPFAM" id="SSF57667">
    <property type="entry name" value="beta-beta-alpha zinc fingers"/>
    <property type="match status" value="2"/>
</dbReference>
<keyword evidence="1" id="KW-0479">Metal-binding</keyword>
<feature type="compositionally biased region" description="Polar residues" evidence="5">
    <location>
        <begin position="281"/>
        <end position="298"/>
    </location>
</feature>
<feature type="domain" description="C2H2-type" evidence="6">
    <location>
        <begin position="16"/>
        <end position="45"/>
    </location>
</feature>
<evidence type="ECO:0000256" key="3">
    <source>
        <dbReference type="ARBA" id="ARBA00022833"/>
    </source>
</evidence>
<evidence type="ECO:0000259" key="6">
    <source>
        <dbReference type="PROSITE" id="PS50157"/>
    </source>
</evidence>
<feature type="compositionally biased region" description="Polar residues" evidence="5">
    <location>
        <begin position="151"/>
        <end position="161"/>
    </location>
</feature>
<dbReference type="PROSITE" id="PS00028">
    <property type="entry name" value="ZINC_FINGER_C2H2_1"/>
    <property type="match status" value="4"/>
</dbReference>
<evidence type="ECO:0000256" key="5">
    <source>
        <dbReference type="SAM" id="MobiDB-lite"/>
    </source>
</evidence>
<dbReference type="Pfam" id="PF00096">
    <property type="entry name" value="zf-C2H2"/>
    <property type="match status" value="3"/>
</dbReference>
<dbReference type="Proteomes" id="UP001338125">
    <property type="component" value="Unassembled WGS sequence"/>
</dbReference>
<dbReference type="EMBL" id="JAVFKD010000001">
    <property type="protein sequence ID" value="KAK5997900.1"/>
    <property type="molecule type" value="Genomic_DNA"/>
</dbReference>
<evidence type="ECO:0000256" key="1">
    <source>
        <dbReference type="ARBA" id="ARBA00022723"/>
    </source>
</evidence>
<feature type="domain" description="C2H2-type" evidence="6">
    <location>
        <begin position="46"/>
        <end position="75"/>
    </location>
</feature>
<dbReference type="Gene3D" id="3.30.160.60">
    <property type="entry name" value="Classic Zinc Finger"/>
    <property type="match status" value="4"/>
</dbReference>
<evidence type="ECO:0000313" key="8">
    <source>
        <dbReference type="Proteomes" id="UP001338125"/>
    </source>
</evidence>
<dbReference type="PANTHER" id="PTHR23235">
    <property type="entry name" value="KRUEPPEL-LIKE TRANSCRIPTION FACTOR"/>
    <property type="match status" value="1"/>
</dbReference>
<sequence>MELLELVEYEPATRPFQCDWESCNKSFNRKSDLQRHYRIHTNERPYSCSTPGCGKSFIQRSALTVHIRTHTGEKPHQCQHMGCGKRFSDSSSLARHRRIHTGKRPYKCAHDGCLKSFCRKTTMVKHQRRSHQRGLHPNELLDDCTSDSESGESPSTPTQPSMPWPLHVVPSNAPAPHGHALQRASSLVEFGQQMNNYNMTEQLSHRHSFGDLQEFHGTPAPEQQQQHNIPMLHRTSSLPAQPYYVMEQSNSGMMGNHVQQQYQVSRQQTERPTLEIPYSTPGLTPSLHSSPASFSPASGHSPAIPDGLYTHQGPQSATYALHSATPVEQQQMVAFPTLPSQAPPTQPQEHYPQPSPQSEPEQWYQYQAPVEVATIGQLPPFGSNSVYDLYGGPKIEFDDPSMQLPSSRIETM</sequence>
<feature type="region of interest" description="Disordered" evidence="5">
    <location>
        <begin position="126"/>
        <end position="179"/>
    </location>
</feature>
<dbReference type="PANTHER" id="PTHR23235:SF120">
    <property type="entry name" value="KRUPPEL-LIKE FACTOR 15"/>
    <property type="match status" value="1"/>
</dbReference>